<gene>
    <name evidence="1" type="ORF">DF3PA_200048</name>
</gene>
<reference evidence="1" key="1">
    <citation type="submission" date="2018-11" db="EMBL/GenBank/DDBJ databases">
        <authorList>
            <person name="Onetto C."/>
        </authorList>
    </citation>
    <scope>NUCLEOTIDE SEQUENCE [LARGE SCALE GENOMIC DNA]</scope>
</reference>
<dbReference type="Proteomes" id="UP000326641">
    <property type="component" value="Unassembled WGS sequence"/>
</dbReference>
<accession>A0A564WD16</accession>
<comment type="caution">
    <text evidence="1">The sequence shown here is derived from an EMBL/GenBank/DDBJ whole genome shotgun (WGS) entry which is preliminary data.</text>
</comment>
<organism evidence="1 2">
    <name type="scientific">Candidatus Defluviicoccus seviourii</name>
    <dbReference type="NCBI Taxonomy" id="2565273"/>
    <lineage>
        <taxon>Bacteria</taxon>
        <taxon>Pseudomonadati</taxon>
        <taxon>Pseudomonadota</taxon>
        <taxon>Alphaproteobacteria</taxon>
        <taxon>Rhodospirillales</taxon>
        <taxon>Rhodospirillaceae</taxon>
        <taxon>Defluviicoccus</taxon>
    </lineage>
</organism>
<proteinExistence type="predicted"/>
<dbReference type="AlphaFoldDB" id="A0A564WD16"/>
<dbReference type="EMBL" id="UXAT02000013">
    <property type="protein sequence ID" value="VUX46366.1"/>
    <property type="molecule type" value="Genomic_DNA"/>
</dbReference>
<protein>
    <submittedName>
        <fullName evidence="1">Uncharacterized protein</fullName>
    </submittedName>
</protein>
<sequence>MVRRLRKIHHRPNAMTLGAANAGLDIEPEKVDDTAAAICRLADDHGLYQRMNAGSPVYMRGRLDGRKLTAHLFELIENLVAKRRSWPSALAKTDCRP</sequence>
<evidence type="ECO:0000313" key="2">
    <source>
        <dbReference type="Proteomes" id="UP000326641"/>
    </source>
</evidence>
<keyword evidence="2" id="KW-1185">Reference proteome</keyword>
<evidence type="ECO:0000313" key="1">
    <source>
        <dbReference type="EMBL" id="VUX46366.1"/>
    </source>
</evidence>
<name>A0A564WD16_9PROT</name>